<dbReference type="EMBL" id="CP008876">
    <property type="protein sequence ID" value="AIF67784.1"/>
    <property type="molecule type" value="Genomic_DNA"/>
</dbReference>
<organism evidence="8 9">
    <name type="scientific">Terribacillus saccharophilus</name>
    <dbReference type="NCBI Taxonomy" id="361277"/>
    <lineage>
        <taxon>Bacteria</taxon>
        <taxon>Bacillati</taxon>
        <taxon>Bacillota</taxon>
        <taxon>Bacilli</taxon>
        <taxon>Bacillales</taxon>
        <taxon>Bacillaceae</taxon>
        <taxon>Terribacillus</taxon>
    </lineage>
</organism>
<evidence type="ECO:0000256" key="5">
    <source>
        <dbReference type="ARBA" id="ARBA00023136"/>
    </source>
</evidence>
<gene>
    <name evidence="8" type="ORF">GZ22_14820</name>
</gene>
<name>A0A075LN45_9BACI</name>
<dbReference type="GO" id="GO:0005886">
    <property type="term" value="C:plasma membrane"/>
    <property type="evidence" value="ECO:0007669"/>
    <property type="project" value="UniProtKB-SubCell"/>
</dbReference>
<feature type="transmembrane region" description="Helical" evidence="6">
    <location>
        <begin position="226"/>
        <end position="252"/>
    </location>
</feature>
<evidence type="ECO:0000256" key="6">
    <source>
        <dbReference type="SAM" id="Phobius"/>
    </source>
</evidence>
<feature type="transmembrane region" description="Helical" evidence="6">
    <location>
        <begin position="366"/>
        <end position="385"/>
    </location>
</feature>
<dbReference type="RefSeq" id="WP_038563875.1">
    <property type="nucleotide sequence ID" value="NZ_CP008876.1"/>
</dbReference>
<feature type="transmembrane region" description="Helical" evidence="6">
    <location>
        <begin position="311"/>
        <end position="330"/>
    </location>
</feature>
<dbReference type="Pfam" id="PF12698">
    <property type="entry name" value="ABC2_membrane_3"/>
    <property type="match status" value="1"/>
</dbReference>
<comment type="subcellular location">
    <subcellularLocation>
        <location evidence="1">Cell membrane</location>
        <topology evidence="1">Multi-pass membrane protein</topology>
    </subcellularLocation>
</comment>
<evidence type="ECO:0000313" key="9">
    <source>
        <dbReference type="Proteomes" id="UP000027980"/>
    </source>
</evidence>
<keyword evidence="4 6" id="KW-1133">Transmembrane helix</keyword>
<evidence type="ECO:0000256" key="4">
    <source>
        <dbReference type="ARBA" id="ARBA00022989"/>
    </source>
</evidence>
<dbReference type="PANTHER" id="PTHR30294:SF29">
    <property type="entry name" value="MULTIDRUG ABC TRANSPORTER PERMEASE YBHS-RELATED"/>
    <property type="match status" value="1"/>
</dbReference>
<accession>A0A075LN45</accession>
<dbReference type="InterPro" id="IPR051449">
    <property type="entry name" value="ABC-2_transporter_component"/>
</dbReference>
<dbReference type="OrthoDB" id="9768837at2"/>
<dbReference type="Proteomes" id="UP000027980">
    <property type="component" value="Chromosome"/>
</dbReference>
<dbReference type="GO" id="GO:0140359">
    <property type="term" value="F:ABC-type transporter activity"/>
    <property type="evidence" value="ECO:0007669"/>
    <property type="project" value="InterPro"/>
</dbReference>
<evidence type="ECO:0000259" key="7">
    <source>
        <dbReference type="Pfam" id="PF12698"/>
    </source>
</evidence>
<dbReference type="InterPro" id="IPR013525">
    <property type="entry name" value="ABC2_TM"/>
</dbReference>
<feature type="transmembrane region" description="Helical" evidence="6">
    <location>
        <begin position="181"/>
        <end position="205"/>
    </location>
</feature>
<feature type="domain" description="ABC-2 type transporter transmembrane" evidence="7">
    <location>
        <begin position="19"/>
        <end position="385"/>
    </location>
</feature>
<dbReference type="AlphaFoldDB" id="A0A075LN45"/>
<dbReference type="HOGENOM" id="CLU_046841_2_1_9"/>
<evidence type="ECO:0000256" key="3">
    <source>
        <dbReference type="ARBA" id="ARBA00022692"/>
    </source>
</evidence>
<dbReference type="PANTHER" id="PTHR30294">
    <property type="entry name" value="MEMBRANE COMPONENT OF ABC TRANSPORTER YHHJ-RELATED"/>
    <property type="match status" value="1"/>
</dbReference>
<evidence type="ECO:0000313" key="8">
    <source>
        <dbReference type="EMBL" id="AIF67784.1"/>
    </source>
</evidence>
<evidence type="ECO:0000256" key="2">
    <source>
        <dbReference type="ARBA" id="ARBA00022475"/>
    </source>
</evidence>
<evidence type="ECO:0000256" key="1">
    <source>
        <dbReference type="ARBA" id="ARBA00004651"/>
    </source>
</evidence>
<reference evidence="8 9" key="1">
    <citation type="submission" date="2014-07" db="EMBL/GenBank/DDBJ databases">
        <title>Complete genome sequence of a moderately halophilic bacterium Terribacillus aidingensis MP602, isolated from Cryptomeria fortunei in Tianmu mountain in China.</title>
        <authorList>
            <person name="Wang Y."/>
            <person name="Lu P."/>
            <person name="Zhang L."/>
        </authorList>
    </citation>
    <scope>NUCLEOTIDE SEQUENCE [LARGE SCALE GENOMIC DNA]</scope>
    <source>
        <strain evidence="8 9">MP602</strain>
    </source>
</reference>
<sequence>MRKFWIVFSHTYLSRVKTKGYIISSAIFLLIICGIFYIPDIIERFTGDSEDPVVAVIDETENEQLYELLSSGAEDYQPVLFDGNEEEAKQAVENEEFEGLLVLSQSEQNLPQAVFYGMQLTNSTSDDMEAQLQQIKVAQAASQAGVDEATIQDIYTPVSFERQALDEEAKTEEELAGSYGLVYILVFALYMSVIIYGMMIATDITNEKSSRVMEILISSSSPVGQMFAKILAIGMMGLTQVALITAAVYVMVQIRGDELGGGFFDFIGIANASPVTLTFALIFFILGYFLYATICAGLGSVVSRMEDVQQLVSPVIFLVMGAFFLSIYGLSSPDSSIIVIASYIPFFTPMIMFLRIGMLGVPAWEIALSIAILVAAILLIAWFAAKVYRGGVLMYGKGGSFNQLKEAMKLSGNIKNKSK</sequence>
<feature type="transmembrane region" description="Helical" evidence="6">
    <location>
        <begin position="272"/>
        <end position="299"/>
    </location>
</feature>
<dbReference type="KEGG" id="tap:GZ22_14820"/>
<keyword evidence="2" id="KW-1003">Cell membrane</keyword>
<keyword evidence="3 6" id="KW-0812">Transmembrane</keyword>
<keyword evidence="5 6" id="KW-0472">Membrane</keyword>
<proteinExistence type="predicted"/>
<feature type="transmembrane region" description="Helical" evidence="6">
    <location>
        <begin position="21"/>
        <end position="39"/>
    </location>
</feature>
<dbReference type="GeneID" id="34223279"/>
<feature type="transmembrane region" description="Helical" evidence="6">
    <location>
        <begin position="336"/>
        <end position="354"/>
    </location>
</feature>
<protein>
    <recommendedName>
        <fullName evidence="7">ABC-2 type transporter transmembrane domain-containing protein</fullName>
    </recommendedName>
</protein>